<comment type="catalytic activity">
    <reaction evidence="8">
        <text>XMP + diphosphate = xanthine + 5-phospho-alpha-D-ribose 1-diphosphate</text>
        <dbReference type="Rhea" id="RHEA:10800"/>
        <dbReference type="ChEBI" id="CHEBI:17712"/>
        <dbReference type="ChEBI" id="CHEBI:33019"/>
        <dbReference type="ChEBI" id="CHEBI:57464"/>
        <dbReference type="ChEBI" id="CHEBI:58017"/>
        <dbReference type="EC" id="2.4.2.22"/>
    </reaction>
</comment>
<dbReference type="SUPFAM" id="SSF53271">
    <property type="entry name" value="PRTase-like"/>
    <property type="match status" value="1"/>
</dbReference>
<dbReference type="GO" id="GO:0032263">
    <property type="term" value="P:GMP salvage"/>
    <property type="evidence" value="ECO:0007669"/>
    <property type="project" value="UniProtKB-UniRule"/>
</dbReference>
<comment type="pathway">
    <text evidence="8">Purine metabolism; GMP biosynthesis via salvage pathway; GMP from guanine: step 1/1.</text>
</comment>
<comment type="catalytic activity">
    <reaction evidence="8">
        <text>IMP + diphosphate = hypoxanthine + 5-phospho-alpha-D-ribose 1-diphosphate</text>
        <dbReference type="Rhea" id="RHEA:17973"/>
        <dbReference type="ChEBI" id="CHEBI:17368"/>
        <dbReference type="ChEBI" id="CHEBI:33019"/>
        <dbReference type="ChEBI" id="CHEBI:58017"/>
        <dbReference type="ChEBI" id="CHEBI:58053"/>
    </reaction>
</comment>
<feature type="binding site" evidence="8">
    <location>
        <begin position="111"/>
        <end position="115"/>
    </location>
    <ligand>
        <name>GMP</name>
        <dbReference type="ChEBI" id="CHEBI:58115"/>
    </ligand>
</feature>
<comment type="similarity">
    <text evidence="8">Belongs to the purine/pyrimidine phosphoribosyltransferase family. XGPT subfamily.</text>
</comment>
<accession>A0A068SNU9</accession>
<keyword evidence="4 8" id="KW-0479">Metal-binding</keyword>
<gene>
    <name evidence="8" type="primary">gpt</name>
    <name evidence="10" type="ORF">RG540_CH13540</name>
</gene>
<dbReference type="EMBL" id="HG938353">
    <property type="protein sequence ID" value="CDN47534.1"/>
    <property type="molecule type" value="Genomic_DNA"/>
</dbReference>
<feature type="binding site" evidence="8">
    <location>
        <begin position="50"/>
        <end position="51"/>
    </location>
    <ligand>
        <name>5-phospho-alpha-D-ribose 1-diphosphate</name>
        <dbReference type="ChEBI" id="CHEBI:58017"/>
    </ligand>
</feature>
<evidence type="ECO:0000256" key="8">
    <source>
        <dbReference type="HAMAP-Rule" id="MF_01903"/>
    </source>
</evidence>
<feature type="binding site" evidence="8">
    <location>
        <position position="111"/>
    </location>
    <ligand>
        <name>guanine</name>
        <dbReference type="ChEBI" id="CHEBI:16235"/>
    </ligand>
</feature>
<comment type="cofactor">
    <cofactor evidence="8">
        <name>Mg(2+)</name>
        <dbReference type="ChEBI" id="CHEBI:18420"/>
    </cofactor>
</comment>
<dbReference type="Pfam" id="PF00156">
    <property type="entry name" value="Pribosyltran"/>
    <property type="match status" value="1"/>
</dbReference>
<dbReference type="InterPro" id="IPR029057">
    <property type="entry name" value="PRTase-like"/>
</dbReference>
<name>A0A068SNU9_NEOGA</name>
<dbReference type="eggNOG" id="COG2236">
    <property type="taxonomic scope" value="Bacteria"/>
</dbReference>
<sequence>MLSQMVASPMSLPEKAFPVSWDQFHRDARALAWRLAGLGREFRAIVCITRGGLVPAAIISRELNIRLIETVCIASYHDYVNQGEMNLLKGITPELTVDEGAGVLVIDDLTDTGKTASEVRAMLPKAHFACVYAKPSGVPTIDTFVTEVSQDTWIYFPWDMGFTYQEPIAKGAKG</sequence>
<keyword evidence="1 8" id="KW-1003">Cell membrane</keyword>
<dbReference type="GO" id="GO:0032265">
    <property type="term" value="P:XMP salvage"/>
    <property type="evidence" value="ECO:0007669"/>
    <property type="project" value="UniProtKB-UniRule"/>
</dbReference>
<keyword evidence="2 8" id="KW-0328">Glycosyltransferase</keyword>
<feature type="binding site" evidence="8">
    <location>
        <begin position="153"/>
        <end position="154"/>
    </location>
    <ligand>
        <name>GMP</name>
        <dbReference type="ChEBI" id="CHEBI:58115"/>
    </ligand>
</feature>
<keyword evidence="3 8" id="KW-0808">Transferase</keyword>
<comment type="pathway">
    <text evidence="8">Purine metabolism; XMP biosynthesis via salvage pathway; XMP from xanthine: step 1/1.</text>
</comment>
<comment type="function">
    <text evidence="8">Purine salvage pathway enzyme that catalyzes the transfer of the ribosyl-5-phosphate group from 5-phospho-alpha-D-ribose 1-diphosphate (PRPP) to the N9 position of the 6-oxopurines guanine and xanthine to form the corresponding ribonucleotides GMP (guanosine 5'-monophosphate) and XMP (xanthosine 5'-monophosphate), with the release of PPi. To a lesser extent, also acts on hypoxanthine.</text>
</comment>
<dbReference type="GO" id="GO:0052657">
    <property type="term" value="F:guanine phosphoribosyltransferase activity"/>
    <property type="evidence" value="ECO:0007669"/>
    <property type="project" value="RHEA"/>
</dbReference>
<proteinExistence type="inferred from homology"/>
<dbReference type="KEGG" id="ngg:RG540_CH13540"/>
<dbReference type="PATRIC" id="fig|1028800.3.peg.1372"/>
<feature type="binding site" evidence="8">
    <location>
        <begin position="107"/>
        <end position="115"/>
    </location>
    <ligand>
        <name>5-phospho-alpha-D-ribose 1-diphosphate</name>
        <dbReference type="ChEBI" id="CHEBI:58017"/>
    </ligand>
</feature>
<dbReference type="GO" id="GO:0004422">
    <property type="term" value="F:hypoxanthine phosphoribosyltransferase activity"/>
    <property type="evidence" value="ECO:0007669"/>
    <property type="project" value="RHEA"/>
</dbReference>
<evidence type="ECO:0000313" key="10">
    <source>
        <dbReference type="EMBL" id="CDN47534.1"/>
    </source>
</evidence>
<dbReference type="Proteomes" id="UP000028181">
    <property type="component" value="Chromosome I"/>
</dbReference>
<keyword evidence="7 8" id="KW-0472">Membrane</keyword>
<comment type="subunit">
    <text evidence="8">Homotetramer.</text>
</comment>
<dbReference type="NCBIfam" id="NF006613">
    <property type="entry name" value="PRK09177.1"/>
    <property type="match status" value="1"/>
</dbReference>
<feature type="binding site" evidence="8">
    <location>
        <position position="154"/>
    </location>
    <ligand>
        <name>guanine</name>
        <dbReference type="ChEBI" id="CHEBI:16235"/>
    </ligand>
</feature>
<evidence type="ECO:0000256" key="7">
    <source>
        <dbReference type="ARBA" id="ARBA00023136"/>
    </source>
</evidence>
<keyword evidence="6 8" id="KW-0460">Magnesium</keyword>
<dbReference type="PANTHER" id="PTHR39563:SF1">
    <property type="entry name" value="XANTHINE-GUANINE PHOSPHORIBOSYLTRANSFERASE"/>
    <property type="match status" value="1"/>
</dbReference>
<dbReference type="CDD" id="cd06223">
    <property type="entry name" value="PRTases_typeI"/>
    <property type="match status" value="1"/>
</dbReference>
<dbReference type="GO" id="GO:0006166">
    <property type="term" value="P:purine ribonucleoside salvage"/>
    <property type="evidence" value="ECO:0007669"/>
    <property type="project" value="UniProtKB-KW"/>
</dbReference>
<evidence type="ECO:0000256" key="4">
    <source>
        <dbReference type="ARBA" id="ARBA00022723"/>
    </source>
</evidence>
<organism evidence="10 11">
    <name type="scientific">Neorhizobium galegae bv. orientalis str. HAMBI 540</name>
    <dbReference type="NCBI Taxonomy" id="1028800"/>
    <lineage>
        <taxon>Bacteria</taxon>
        <taxon>Pseudomonadati</taxon>
        <taxon>Pseudomonadota</taxon>
        <taxon>Alphaproteobacteria</taxon>
        <taxon>Hyphomicrobiales</taxon>
        <taxon>Rhizobiaceae</taxon>
        <taxon>Rhizobium/Agrobacterium group</taxon>
        <taxon>Neorhizobium</taxon>
    </lineage>
</organism>
<dbReference type="Gene3D" id="3.40.50.2020">
    <property type="match status" value="1"/>
</dbReference>
<dbReference type="HOGENOM" id="CLU_080904_3_0_5"/>
<keyword evidence="5 8" id="KW-0660">Purine salvage</keyword>
<dbReference type="EC" id="2.4.2.22" evidence="8"/>
<dbReference type="PANTHER" id="PTHR39563">
    <property type="entry name" value="XANTHINE PHOSPHORIBOSYLTRANSFERASE"/>
    <property type="match status" value="1"/>
</dbReference>
<evidence type="ECO:0000256" key="2">
    <source>
        <dbReference type="ARBA" id="ARBA00022676"/>
    </source>
</evidence>
<feature type="binding site" evidence="8">
    <location>
        <position position="108"/>
    </location>
    <ligand>
        <name>Mg(2+)</name>
        <dbReference type="ChEBI" id="CHEBI:18420"/>
    </ligand>
</feature>
<dbReference type="HAMAP" id="MF_01903">
    <property type="entry name" value="XGPRT"/>
    <property type="match status" value="1"/>
</dbReference>
<keyword evidence="11" id="KW-1185">Reference proteome</keyword>
<dbReference type="GO" id="GO:0005886">
    <property type="term" value="C:plasma membrane"/>
    <property type="evidence" value="ECO:0007669"/>
    <property type="project" value="UniProtKB-SubCell"/>
</dbReference>
<evidence type="ECO:0000259" key="9">
    <source>
        <dbReference type="Pfam" id="PF00156"/>
    </source>
</evidence>
<comment type="catalytic activity">
    <reaction evidence="8">
        <text>GMP + diphosphate = guanine + 5-phospho-alpha-D-ribose 1-diphosphate</text>
        <dbReference type="Rhea" id="RHEA:25424"/>
        <dbReference type="ChEBI" id="CHEBI:16235"/>
        <dbReference type="ChEBI" id="CHEBI:33019"/>
        <dbReference type="ChEBI" id="CHEBI:58017"/>
        <dbReference type="ChEBI" id="CHEBI:58115"/>
    </reaction>
</comment>
<protein>
    <recommendedName>
        <fullName evidence="8">Xanthine-guanine phosphoribosyltransferase</fullName>
        <shortName evidence="8">XGPRT</shortName>
        <ecNumber evidence="8">2.4.2.22</ecNumber>
    </recommendedName>
    <alternativeName>
        <fullName evidence="8">Xanthine phosphoribosyltransferase</fullName>
    </alternativeName>
</protein>
<evidence type="ECO:0000313" key="11">
    <source>
        <dbReference type="Proteomes" id="UP000028181"/>
    </source>
</evidence>
<evidence type="ECO:0000256" key="6">
    <source>
        <dbReference type="ARBA" id="ARBA00022842"/>
    </source>
</evidence>
<dbReference type="GO" id="GO:0000287">
    <property type="term" value="F:magnesium ion binding"/>
    <property type="evidence" value="ECO:0007669"/>
    <property type="project" value="UniProtKB-UniRule"/>
</dbReference>
<dbReference type="UniPathway" id="UPA00909">
    <property type="reaction ID" value="UER00887"/>
</dbReference>
<dbReference type="InterPro" id="IPR000836">
    <property type="entry name" value="PRTase_dom"/>
</dbReference>
<reference evidence="11" key="1">
    <citation type="journal article" date="2014" name="BMC Genomics">
        <title>Genome sequencing of two Neorhizobium galegae strains reveals a noeT gene responsible for the unusual acetylation of the nodulation factors.</title>
        <authorList>
            <person name="Osterman J."/>
            <person name="Marsh J."/>
            <person name="Laine P.K."/>
            <person name="Zeng Z."/>
            <person name="Alatalo E."/>
            <person name="Sullivan J.T."/>
            <person name="Young J.P."/>
            <person name="Thomas-Oates J."/>
            <person name="Paulin L."/>
            <person name="Lindstrom K."/>
        </authorList>
    </citation>
    <scope>NUCLEOTIDE SEQUENCE [LARGE SCALE GENOMIC DNA]</scope>
    <source>
        <strain evidence="11">HAMBI 540</strain>
    </source>
</reference>
<feature type="binding site" evidence="8">
    <location>
        <position position="111"/>
    </location>
    <ligand>
        <name>xanthine</name>
        <dbReference type="ChEBI" id="CHEBI:17712"/>
    </ligand>
</feature>
<feature type="binding site" evidence="8">
    <location>
        <position position="154"/>
    </location>
    <ligand>
        <name>xanthine</name>
        <dbReference type="ChEBI" id="CHEBI:17712"/>
    </ligand>
</feature>
<dbReference type="GO" id="GO:0000310">
    <property type="term" value="F:xanthine phosphoribosyltransferase activity"/>
    <property type="evidence" value="ECO:0007669"/>
    <property type="project" value="UniProtKB-UniRule"/>
</dbReference>
<feature type="domain" description="Phosphoribosyltransferase" evidence="9">
    <location>
        <begin position="20"/>
        <end position="163"/>
    </location>
</feature>
<evidence type="ECO:0000256" key="5">
    <source>
        <dbReference type="ARBA" id="ARBA00022726"/>
    </source>
</evidence>
<dbReference type="AlphaFoldDB" id="A0A068SNU9"/>
<dbReference type="InterPro" id="IPR023747">
    <property type="entry name" value="Xanthine_Guanine_PRibTrfase"/>
</dbReference>
<evidence type="ECO:0000256" key="3">
    <source>
        <dbReference type="ARBA" id="ARBA00022679"/>
    </source>
</evidence>
<evidence type="ECO:0000256" key="1">
    <source>
        <dbReference type="ARBA" id="ARBA00022475"/>
    </source>
</evidence>
<comment type="subcellular location">
    <subcellularLocation>
        <location evidence="8">Cell membrane</location>
        <topology evidence="8">Peripheral membrane protein</topology>
    </subcellularLocation>
</comment>
<dbReference type="UniPathway" id="UPA00602">
    <property type="reaction ID" value="UER00658"/>
</dbReference>
<comment type="caution">
    <text evidence="8">Lacks conserved residue(s) required for the propagation of feature annotation.</text>
</comment>